<gene>
    <name evidence="3" type="ORF">MNBD_GAMMA06-1421</name>
</gene>
<dbReference type="HAMAP" id="MF_00057">
    <property type="entry name" value="KdsB"/>
    <property type="match status" value="1"/>
</dbReference>
<dbReference type="InterPro" id="IPR029044">
    <property type="entry name" value="Nucleotide-diphossugar_trans"/>
</dbReference>
<dbReference type="PANTHER" id="PTHR42866">
    <property type="entry name" value="3-DEOXY-MANNO-OCTULOSONATE CYTIDYLYLTRANSFERASE"/>
    <property type="match status" value="1"/>
</dbReference>
<accession>A0A3B0WN76</accession>
<keyword evidence="2 3" id="KW-0548">Nucleotidyltransferase</keyword>
<protein>
    <submittedName>
        <fullName evidence="3">3-deoxy-manno-octulosonate cytidylyltransferase</fullName>
        <ecNumber evidence="3">2.7.7.38</ecNumber>
    </submittedName>
</protein>
<dbReference type="PANTHER" id="PTHR42866:SF2">
    <property type="entry name" value="3-DEOXY-MANNO-OCTULOSONATE CYTIDYLYLTRANSFERASE, MITOCHONDRIAL"/>
    <property type="match status" value="1"/>
</dbReference>
<dbReference type="Gene3D" id="3.90.550.10">
    <property type="entry name" value="Spore Coat Polysaccharide Biosynthesis Protein SpsA, Chain A"/>
    <property type="match status" value="1"/>
</dbReference>
<dbReference type="SUPFAM" id="SSF53448">
    <property type="entry name" value="Nucleotide-diphospho-sugar transferases"/>
    <property type="match status" value="1"/>
</dbReference>
<dbReference type="EC" id="2.7.7.38" evidence="3"/>
<evidence type="ECO:0000256" key="2">
    <source>
        <dbReference type="ARBA" id="ARBA00022695"/>
    </source>
</evidence>
<organism evidence="3">
    <name type="scientific">hydrothermal vent metagenome</name>
    <dbReference type="NCBI Taxonomy" id="652676"/>
    <lineage>
        <taxon>unclassified sequences</taxon>
        <taxon>metagenomes</taxon>
        <taxon>ecological metagenomes</taxon>
    </lineage>
</organism>
<dbReference type="CDD" id="cd02517">
    <property type="entry name" value="CMP-KDO-Synthetase"/>
    <property type="match status" value="1"/>
</dbReference>
<dbReference type="NCBIfam" id="TIGR00466">
    <property type="entry name" value="kdsB"/>
    <property type="match status" value="1"/>
</dbReference>
<dbReference type="NCBIfam" id="NF003952">
    <property type="entry name" value="PRK05450.1-5"/>
    <property type="match status" value="1"/>
</dbReference>
<reference evidence="3" key="1">
    <citation type="submission" date="2018-06" db="EMBL/GenBank/DDBJ databases">
        <authorList>
            <person name="Zhirakovskaya E."/>
        </authorList>
    </citation>
    <scope>NUCLEOTIDE SEQUENCE</scope>
</reference>
<dbReference type="NCBIfam" id="NF009905">
    <property type="entry name" value="PRK13368.1"/>
    <property type="match status" value="1"/>
</dbReference>
<proteinExistence type="inferred from homology"/>
<dbReference type="Pfam" id="PF02348">
    <property type="entry name" value="CTP_transf_3"/>
    <property type="match status" value="1"/>
</dbReference>
<dbReference type="AlphaFoldDB" id="A0A3B0WN76"/>
<dbReference type="NCBIfam" id="NF003950">
    <property type="entry name" value="PRK05450.1-3"/>
    <property type="match status" value="1"/>
</dbReference>
<dbReference type="InterPro" id="IPR004528">
    <property type="entry name" value="KdsB"/>
</dbReference>
<evidence type="ECO:0000256" key="1">
    <source>
        <dbReference type="ARBA" id="ARBA00022679"/>
    </source>
</evidence>
<evidence type="ECO:0000313" key="3">
    <source>
        <dbReference type="EMBL" id="VAW53833.1"/>
    </source>
</evidence>
<dbReference type="GO" id="GO:0008690">
    <property type="term" value="F:3-deoxy-manno-octulosonate cytidylyltransferase activity"/>
    <property type="evidence" value="ECO:0007669"/>
    <property type="project" value="UniProtKB-EC"/>
</dbReference>
<keyword evidence="1 3" id="KW-0808">Transferase</keyword>
<dbReference type="InterPro" id="IPR003329">
    <property type="entry name" value="Cytidylyl_trans"/>
</dbReference>
<sequence length="247" mass="27477">MTLQHKIIGCIPARYASSRLPGKPLSNIAGKPMILHVVEKTKQCALLSDVVVLTDDQRIFDVVNNAGYSVAMTSENCASGTDRIAEFMQQSDAEIFVNIQGDEVTLDPNHIDQLVNKFIKQKNPQMGTLSHWCDDEAILSAPSNVKVVTSTNSNALYFSRNMIPVTQQGAFSGKGQIHIGVYIYTRETLKKLMQLQQTPLEQTEKLEQLRALENDIAINVTTLDDYQGLAVDTPEDLEKARQLFSNH</sequence>
<name>A0A3B0WN76_9ZZZZ</name>
<dbReference type="EMBL" id="UOFD01000067">
    <property type="protein sequence ID" value="VAW53833.1"/>
    <property type="molecule type" value="Genomic_DNA"/>
</dbReference>
<dbReference type="GO" id="GO:0005829">
    <property type="term" value="C:cytosol"/>
    <property type="evidence" value="ECO:0007669"/>
    <property type="project" value="TreeGrafter"/>
</dbReference>